<accession>A0ABQ7DT01</accession>
<keyword evidence="2" id="KW-1185">Reference proteome</keyword>
<proteinExistence type="predicted"/>
<reference evidence="1 2" key="1">
    <citation type="journal article" date="2020" name="BMC Genomics">
        <title>Intraspecific diversification of the crop wild relative Brassica cretica Lam. using demographic model selection.</title>
        <authorList>
            <person name="Kioukis A."/>
            <person name="Michalopoulou V.A."/>
            <person name="Briers L."/>
            <person name="Pirintsos S."/>
            <person name="Studholme D.J."/>
            <person name="Pavlidis P."/>
            <person name="Sarris P.F."/>
        </authorList>
    </citation>
    <scope>NUCLEOTIDE SEQUENCE [LARGE SCALE GENOMIC DNA]</scope>
    <source>
        <strain evidence="2">cv. PFS-1207/04</strain>
    </source>
</reference>
<gene>
    <name evidence="1" type="ORF">DY000_02029868</name>
</gene>
<evidence type="ECO:0000313" key="1">
    <source>
        <dbReference type="EMBL" id="KAF3580355.1"/>
    </source>
</evidence>
<organism evidence="1 2">
    <name type="scientific">Brassica cretica</name>
    <name type="common">Mustard</name>
    <dbReference type="NCBI Taxonomy" id="69181"/>
    <lineage>
        <taxon>Eukaryota</taxon>
        <taxon>Viridiplantae</taxon>
        <taxon>Streptophyta</taxon>
        <taxon>Embryophyta</taxon>
        <taxon>Tracheophyta</taxon>
        <taxon>Spermatophyta</taxon>
        <taxon>Magnoliopsida</taxon>
        <taxon>eudicotyledons</taxon>
        <taxon>Gunneridae</taxon>
        <taxon>Pentapetalae</taxon>
        <taxon>rosids</taxon>
        <taxon>malvids</taxon>
        <taxon>Brassicales</taxon>
        <taxon>Brassicaceae</taxon>
        <taxon>Brassiceae</taxon>
        <taxon>Brassica</taxon>
    </lineage>
</organism>
<protein>
    <submittedName>
        <fullName evidence="1">Uncharacterized protein</fullName>
    </submittedName>
</protein>
<evidence type="ECO:0000313" key="2">
    <source>
        <dbReference type="Proteomes" id="UP000266723"/>
    </source>
</evidence>
<name>A0ABQ7DT01_BRACR</name>
<comment type="caution">
    <text evidence="1">The sequence shown here is derived from an EMBL/GenBank/DDBJ whole genome shotgun (WGS) entry which is preliminary data.</text>
</comment>
<sequence>MLQTVAALSTSHISMYDEIHYHLLSSTKFFSSAVSQVRWETSTSCAQPLFHGVPRGLCGDFSLSSCLRWTVKGSCHRIRDWIAIVEP</sequence>
<dbReference type="Proteomes" id="UP000266723">
    <property type="component" value="Unassembled WGS sequence"/>
</dbReference>
<dbReference type="EMBL" id="QGKV02000649">
    <property type="protein sequence ID" value="KAF3580355.1"/>
    <property type="molecule type" value="Genomic_DNA"/>
</dbReference>